<proteinExistence type="predicted"/>
<dbReference type="GeneID" id="27308124"/>
<keyword evidence="6" id="KW-1185">Reference proteome</keyword>
<dbReference type="OrthoDB" id="349045at2759"/>
<sequence>MSSPISAGSSPLSSLSSVPDDEPIPSFMLNDAQPAAESEESSSEVEEDDKSKAERETSPPHEEVLADNPDIAFIVMFRARFSDAFPQKLMHFGPQDIENGVVGSMPSPQIEHLLCALLGLVLNRKKPVESGHYGRALEEAIQANKAQWPRAWNQVNPLHGGRTFNSMSPSERLGLLRALILWSLHESDAINAIIKEGYKQSRQQDDLNVTLSVQPWGKDGLKRRYWLIEGRDDTPFRLYRENNPALKNGTWWSVAGSIDELRKLGEKLEKETAQSSRRLAQRINMAIPRFEATEEKRRRREYRLARKAAFARPEPGFSMYEGRTRGKRMRYTYEEEDDELSEALGTRRSTRNSGAITPSENARPTTTLSGRQVRSRVGGIYGETLLSGQITDTRPSPATDLSDEPVRASRSGRAGVSRRRIDEDVETSSEEEWDGGDEDEPDEPDEVMDDFEDEDEISEGDSSDEDMEPKSLIVTLRYGKNRPLSAFQASNTEKEIGPDANAPEQQPSDPQAGPAPHQTQQAAGSAHSNGYPTPSSTTNSTGGYAFSPPRAPVVTPVHSFSPKQSAAPLKQTQLPFQPVPPSVPPSEPRAHSTDHATLQKPPYEQPSSTQTAQQPPT</sequence>
<feature type="compositionally biased region" description="Polar residues" evidence="3">
    <location>
        <begin position="351"/>
        <end position="372"/>
    </location>
</feature>
<feature type="compositionally biased region" description="Low complexity" evidence="3">
    <location>
        <begin position="1"/>
        <end position="17"/>
    </location>
</feature>
<feature type="compositionally biased region" description="Low complexity" evidence="3">
    <location>
        <begin position="605"/>
        <end position="617"/>
    </location>
</feature>
<evidence type="ECO:0000256" key="1">
    <source>
        <dbReference type="ARBA" id="ARBA00004123"/>
    </source>
</evidence>
<dbReference type="HOGENOM" id="CLU_023536_1_0_1"/>
<dbReference type="AlphaFoldDB" id="A0A0D2BCT4"/>
<feature type="compositionally biased region" description="Polar residues" evidence="3">
    <location>
        <begin position="517"/>
        <end position="527"/>
    </location>
</feature>
<dbReference type="InParanoid" id="A0A0D2BCT4"/>
<feature type="region of interest" description="Disordered" evidence="3">
    <location>
        <begin position="1"/>
        <end position="65"/>
    </location>
</feature>
<dbReference type="VEuPathDB" id="FungiDB:PV09_00151"/>
<feature type="compositionally biased region" description="Acidic residues" evidence="3">
    <location>
        <begin position="423"/>
        <end position="467"/>
    </location>
</feature>
<dbReference type="RefSeq" id="XP_016219093.1">
    <property type="nucleotide sequence ID" value="XM_016352836.1"/>
</dbReference>
<dbReference type="Pfam" id="PF15612">
    <property type="entry name" value="WHIM1"/>
    <property type="match status" value="1"/>
</dbReference>
<keyword evidence="2" id="KW-0539">Nucleus</keyword>
<accession>A0A0D2BCT4</accession>
<dbReference type="InterPro" id="IPR028942">
    <property type="entry name" value="WHIM1_dom"/>
</dbReference>
<name>A0A0D2BCT4_9PEZI</name>
<feature type="compositionally biased region" description="Pro residues" evidence="3">
    <location>
        <begin position="577"/>
        <end position="587"/>
    </location>
</feature>
<dbReference type="PANTHER" id="PTHR42107:SF1">
    <property type="entry name" value="WHIM1 DOMAIN-CONTAINING PROTEIN"/>
    <property type="match status" value="1"/>
</dbReference>
<dbReference type="STRING" id="253628.A0A0D2BCT4"/>
<reference evidence="5 6" key="1">
    <citation type="submission" date="2015-01" db="EMBL/GenBank/DDBJ databases">
        <title>The Genome Sequence of Ochroconis gallopava CBS43764.</title>
        <authorList>
            <consortium name="The Broad Institute Genomics Platform"/>
            <person name="Cuomo C."/>
            <person name="de Hoog S."/>
            <person name="Gorbushina A."/>
            <person name="Stielow B."/>
            <person name="Teixiera M."/>
            <person name="Abouelleil A."/>
            <person name="Chapman S.B."/>
            <person name="Priest M."/>
            <person name="Young S.K."/>
            <person name="Wortman J."/>
            <person name="Nusbaum C."/>
            <person name="Birren B."/>
        </authorList>
    </citation>
    <scope>NUCLEOTIDE SEQUENCE [LARGE SCALE GENOMIC DNA]</scope>
    <source>
        <strain evidence="5 6">CBS 43764</strain>
    </source>
</reference>
<gene>
    <name evidence="5" type="ORF">PV09_00151</name>
</gene>
<dbReference type="GO" id="GO:0005634">
    <property type="term" value="C:nucleus"/>
    <property type="evidence" value="ECO:0007669"/>
    <property type="project" value="UniProtKB-SubCell"/>
</dbReference>
<evidence type="ECO:0000313" key="6">
    <source>
        <dbReference type="Proteomes" id="UP000053259"/>
    </source>
</evidence>
<evidence type="ECO:0000256" key="3">
    <source>
        <dbReference type="SAM" id="MobiDB-lite"/>
    </source>
</evidence>
<comment type="subcellular location">
    <subcellularLocation>
        <location evidence="1">Nucleus</location>
    </subcellularLocation>
</comment>
<evidence type="ECO:0000256" key="2">
    <source>
        <dbReference type="ARBA" id="ARBA00023242"/>
    </source>
</evidence>
<feature type="compositionally biased region" description="Polar residues" evidence="3">
    <location>
        <begin position="386"/>
        <end position="396"/>
    </location>
</feature>
<dbReference type="PANTHER" id="PTHR42107">
    <property type="entry name" value="YALI0D24453P"/>
    <property type="match status" value="1"/>
</dbReference>
<feature type="region of interest" description="Disordered" evidence="3">
    <location>
        <begin position="335"/>
        <end position="617"/>
    </location>
</feature>
<evidence type="ECO:0000313" key="5">
    <source>
        <dbReference type="EMBL" id="KIW09224.1"/>
    </source>
</evidence>
<feature type="compositionally biased region" description="Basic and acidic residues" evidence="3">
    <location>
        <begin position="49"/>
        <end position="64"/>
    </location>
</feature>
<dbReference type="Proteomes" id="UP000053259">
    <property type="component" value="Unassembled WGS sequence"/>
</dbReference>
<evidence type="ECO:0000259" key="4">
    <source>
        <dbReference type="Pfam" id="PF15612"/>
    </source>
</evidence>
<organism evidence="5 6">
    <name type="scientific">Verruconis gallopava</name>
    <dbReference type="NCBI Taxonomy" id="253628"/>
    <lineage>
        <taxon>Eukaryota</taxon>
        <taxon>Fungi</taxon>
        <taxon>Dikarya</taxon>
        <taxon>Ascomycota</taxon>
        <taxon>Pezizomycotina</taxon>
        <taxon>Dothideomycetes</taxon>
        <taxon>Pleosporomycetidae</taxon>
        <taxon>Venturiales</taxon>
        <taxon>Sympoventuriaceae</taxon>
        <taxon>Verruconis</taxon>
    </lineage>
</organism>
<dbReference type="EMBL" id="KN847529">
    <property type="protein sequence ID" value="KIW09224.1"/>
    <property type="molecule type" value="Genomic_DNA"/>
</dbReference>
<feature type="domain" description="WHIM1" evidence="4">
    <location>
        <begin position="150"/>
        <end position="190"/>
    </location>
</feature>
<feature type="compositionally biased region" description="Acidic residues" evidence="3">
    <location>
        <begin position="37"/>
        <end position="48"/>
    </location>
</feature>
<protein>
    <recommendedName>
        <fullName evidence="4">WHIM1 domain-containing protein</fullName>
    </recommendedName>
</protein>
<feature type="compositionally biased region" description="Low complexity" evidence="3">
    <location>
        <begin position="528"/>
        <end position="544"/>
    </location>
</feature>